<comment type="similarity">
    <text evidence="1">Belongs to the 'phage' integrase family.</text>
</comment>
<evidence type="ECO:0000313" key="6">
    <source>
        <dbReference type="Proteomes" id="UP000199226"/>
    </source>
</evidence>
<dbReference type="Pfam" id="PF13102">
    <property type="entry name" value="Phage_int_SAM_5"/>
    <property type="match status" value="1"/>
</dbReference>
<accession>A0A1G9S132</accession>
<dbReference type="InterPro" id="IPR050090">
    <property type="entry name" value="Tyrosine_recombinase_XerCD"/>
</dbReference>
<dbReference type="GO" id="GO:0003677">
    <property type="term" value="F:DNA binding"/>
    <property type="evidence" value="ECO:0007669"/>
    <property type="project" value="UniProtKB-KW"/>
</dbReference>
<dbReference type="CDD" id="cd01185">
    <property type="entry name" value="INTN1_C_like"/>
    <property type="match status" value="1"/>
</dbReference>
<dbReference type="InterPro" id="IPR011010">
    <property type="entry name" value="DNA_brk_join_enz"/>
</dbReference>
<evidence type="ECO:0000259" key="4">
    <source>
        <dbReference type="PROSITE" id="PS51898"/>
    </source>
</evidence>
<proteinExistence type="inferred from homology"/>
<name>A0A1G9S132_9SPHI</name>
<feature type="domain" description="Tyr recombinase" evidence="4">
    <location>
        <begin position="215"/>
        <end position="397"/>
    </location>
</feature>
<dbReference type="Proteomes" id="UP000199226">
    <property type="component" value="Unassembled WGS sequence"/>
</dbReference>
<keyword evidence="2" id="KW-0238">DNA-binding</keyword>
<evidence type="ECO:0000313" key="5">
    <source>
        <dbReference type="EMBL" id="SDM28970.1"/>
    </source>
</evidence>
<keyword evidence="3" id="KW-0233">DNA recombination</keyword>
<keyword evidence="6" id="KW-1185">Reference proteome</keyword>
<evidence type="ECO:0000256" key="1">
    <source>
        <dbReference type="ARBA" id="ARBA00008857"/>
    </source>
</evidence>
<organism evidence="5 6">
    <name type="scientific">Daejeonella rubra</name>
    <dbReference type="NCBI Taxonomy" id="990371"/>
    <lineage>
        <taxon>Bacteria</taxon>
        <taxon>Pseudomonadati</taxon>
        <taxon>Bacteroidota</taxon>
        <taxon>Sphingobacteriia</taxon>
        <taxon>Sphingobacteriales</taxon>
        <taxon>Sphingobacteriaceae</taxon>
        <taxon>Daejeonella</taxon>
    </lineage>
</organism>
<dbReference type="Pfam" id="PF00589">
    <property type="entry name" value="Phage_integrase"/>
    <property type="match status" value="1"/>
</dbReference>
<dbReference type="PROSITE" id="PS51898">
    <property type="entry name" value="TYR_RECOMBINASE"/>
    <property type="match status" value="1"/>
</dbReference>
<dbReference type="EMBL" id="FNHH01000009">
    <property type="protein sequence ID" value="SDM28970.1"/>
    <property type="molecule type" value="Genomic_DNA"/>
</dbReference>
<dbReference type="Gene3D" id="1.10.150.130">
    <property type="match status" value="1"/>
</dbReference>
<dbReference type="Gene3D" id="1.10.443.10">
    <property type="entry name" value="Intergrase catalytic core"/>
    <property type="match status" value="1"/>
</dbReference>
<dbReference type="InterPro" id="IPR035386">
    <property type="entry name" value="Arm-DNA-bind_5"/>
</dbReference>
<reference evidence="6" key="1">
    <citation type="submission" date="2016-10" db="EMBL/GenBank/DDBJ databases">
        <authorList>
            <person name="Varghese N."/>
            <person name="Submissions S."/>
        </authorList>
    </citation>
    <scope>NUCLEOTIDE SEQUENCE [LARGE SCALE GENOMIC DNA]</scope>
    <source>
        <strain evidence="6">DSM 24536</strain>
    </source>
</reference>
<dbReference type="InterPro" id="IPR025269">
    <property type="entry name" value="SAM-like_dom"/>
</dbReference>
<dbReference type="AlphaFoldDB" id="A0A1G9S132"/>
<dbReference type="PANTHER" id="PTHR30349">
    <property type="entry name" value="PHAGE INTEGRASE-RELATED"/>
    <property type="match status" value="1"/>
</dbReference>
<dbReference type="SUPFAM" id="SSF56349">
    <property type="entry name" value="DNA breaking-rejoining enzymes"/>
    <property type="match status" value="1"/>
</dbReference>
<dbReference type="InterPro" id="IPR002104">
    <property type="entry name" value="Integrase_catalytic"/>
</dbReference>
<dbReference type="Pfam" id="PF17293">
    <property type="entry name" value="Arm-DNA-bind_5"/>
    <property type="match status" value="1"/>
</dbReference>
<evidence type="ECO:0000256" key="3">
    <source>
        <dbReference type="ARBA" id="ARBA00023172"/>
    </source>
</evidence>
<dbReference type="InterPro" id="IPR010998">
    <property type="entry name" value="Integrase_recombinase_N"/>
</dbReference>
<dbReference type="GO" id="GO:0015074">
    <property type="term" value="P:DNA integration"/>
    <property type="evidence" value="ECO:0007669"/>
    <property type="project" value="InterPro"/>
</dbReference>
<gene>
    <name evidence="5" type="ORF">SAMN05421813_10920</name>
</gene>
<dbReference type="PANTHER" id="PTHR30349:SF64">
    <property type="entry name" value="PROPHAGE INTEGRASE INTD-RELATED"/>
    <property type="match status" value="1"/>
</dbReference>
<protein>
    <submittedName>
        <fullName evidence="5">Site-specific recombinase XerD</fullName>
    </submittedName>
</protein>
<dbReference type="InterPro" id="IPR013762">
    <property type="entry name" value="Integrase-like_cat_sf"/>
</dbReference>
<dbReference type="RefSeq" id="WP_176767642.1">
    <property type="nucleotide sequence ID" value="NZ_FNHH01000009.1"/>
</dbReference>
<dbReference type="GO" id="GO:0006310">
    <property type="term" value="P:DNA recombination"/>
    <property type="evidence" value="ECO:0007669"/>
    <property type="project" value="UniProtKB-KW"/>
</dbReference>
<evidence type="ECO:0000256" key="2">
    <source>
        <dbReference type="ARBA" id="ARBA00023125"/>
    </source>
</evidence>
<dbReference type="STRING" id="990371.SAMN05421813_10920"/>
<sequence>MSTESFHVSFNIKREKVDAKGLVPIYTRVTIDGQRTFLSTKRKVPEAHWDKIKGRAFPLNNNLNSLNKHLEVITTTVYNAYAELLIKKKRITIENLRRELSGDKEESHSILSLIRQHNKEFESLIGVRYSTGSYKNYKTTLKLIENFIQKCYSKNDLHIEELTYSFANSYYNYLVSRDICNNNGAIKHIQRLKKITLYAFKLGIIAFKPLENMQLRLHPYSRKILDWKDLMKINNLDIINSTTNTVRKVFLIQCYTGLAYSDIKKLTNKDISNGVDNKPWIFIERTKTKTKSTIPLLPQAAVIINQFVSNRVTLEGQPIIPVLSNQKMNKHLKVIGQLAAINIPLSTHVARHTFATTVALSNGVPIETVSKMLGHTNIRTTQIYAKVIEAKISVDMNNLMSSLEKKLLDE</sequence>